<sequence>MSKLGVGLIGFGLSGQVFHTPFIRSHDQLDLRAVQSRQTEAVQAVAPEVDVVDNAASLMERQDIDLIVITAPNELHFPLSEQALQAGKHVLLEKPSVTRVDEMEALLALADARGLQFSVYQNRRYDGDFLTLRRLVDSAELGPLRHLDTRFDRFRPAVRDRWREQPGIGTGIFWDLGPHLLDQVLVLLGRPKTVQADIRALRPGSQTPDWFEVWLDYGDIQVTAGSTPFEAGDMRRFNARFERGSWQCWGLDPQEAALRDGAMPDRLQIADNGLQQATQFDADGRAEHRTVPAGDYRRFYQALVDSIVQGLPGPVAGDEARDLIKLLVLLEQSAQGGQRLPWTG</sequence>
<dbReference type="InterPro" id="IPR000683">
    <property type="entry name" value="Gfo/Idh/MocA-like_OxRdtase_N"/>
</dbReference>
<comment type="similarity">
    <text evidence="1">Belongs to the Gfo/Idh/MocA family.</text>
</comment>
<dbReference type="GO" id="GO:0016491">
    <property type="term" value="F:oxidoreductase activity"/>
    <property type="evidence" value="ECO:0007669"/>
    <property type="project" value="UniProtKB-KW"/>
</dbReference>
<dbReference type="PANTHER" id="PTHR43708:SF5">
    <property type="entry name" value="CONSERVED EXPRESSED OXIDOREDUCTASE (EUROFUNG)-RELATED"/>
    <property type="match status" value="1"/>
</dbReference>
<dbReference type="InterPro" id="IPR036291">
    <property type="entry name" value="NAD(P)-bd_dom_sf"/>
</dbReference>
<dbReference type="EMBL" id="SRMF01000002">
    <property type="protein sequence ID" value="TGG94150.1"/>
    <property type="molecule type" value="Genomic_DNA"/>
</dbReference>
<dbReference type="GO" id="GO:0000166">
    <property type="term" value="F:nucleotide binding"/>
    <property type="evidence" value="ECO:0007669"/>
    <property type="project" value="InterPro"/>
</dbReference>
<dbReference type="Gene3D" id="3.40.50.720">
    <property type="entry name" value="NAD(P)-binding Rossmann-like Domain"/>
    <property type="match status" value="1"/>
</dbReference>
<evidence type="ECO:0000259" key="4">
    <source>
        <dbReference type="Pfam" id="PF22725"/>
    </source>
</evidence>
<dbReference type="Proteomes" id="UP000297475">
    <property type="component" value="Unassembled WGS sequence"/>
</dbReference>
<evidence type="ECO:0000313" key="6">
    <source>
        <dbReference type="Proteomes" id="UP000297475"/>
    </source>
</evidence>
<dbReference type="RefSeq" id="WP_135482718.1">
    <property type="nucleotide sequence ID" value="NZ_SRMF01000002.1"/>
</dbReference>
<gene>
    <name evidence="5" type="ORF">E4656_08235</name>
</gene>
<comment type="caution">
    <text evidence="5">The sequence shown here is derived from an EMBL/GenBank/DDBJ whole genome shotgun (WGS) entry which is preliminary data.</text>
</comment>
<protein>
    <submittedName>
        <fullName evidence="5">Oxidoreductase</fullName>
    </submittedName>
</protein>
<keyword evidence="6" id="KW-1185">Reference proteome</keyword>
<organism evidence="5 6">
    <name type="scientific">Natronospirillum operosum</name>
    <dbReference type="NCBI Taxonomy" id="2759953"/>
    <lineage>
        <taxon>Bacteria</taxon>
        <taxon>Pseudomonadati</taxon>
        <taxon>Pseudomonadota</taxon>
        <taxon>Gammaproteobacteria</taxon>
        <taxon>Oceanospirillales</taxon>
        <taxon>Natronospirillaceae</taxon>
        <taxon>Natronospirillum</taxon>
    </lineage>
</organism>
<dbReference type="Gene3D" id="3.30.360.10">
    <property type="entry name" value="Dihydrodipicolinate Reductase, domain 2"/>
    <property type="match status" value="1"/>
</dbReference>
<dbReference type="Pfam" id="PF22725">
    <property type="entry name" value="GFO_IDH_MocA_C3"/>
    <property type="match status" value="1"/>
</dbReference>
<dbReference type="OrthoDB" id="9815825at2"/>
<dbReference type="Pfam" id="PF01408">
    <property type="entry name" value="GFO_IDH_MocA"/>
    <property type="match status" value="1"/>
</dbReference>
<reference evidence="5 6" key="1">
    <citation type="submission" date="2019-04" db="EMBL/GenBank/DDBJ databases">
        <title>Natronospirillum operosus gen. nov., sp. nov., a haloalkaliphilic satellite isolated from decaying biomass of laboratory culture of cyanobacterium Geitlerinema sp. and proposal of Natronospirillaceae fam. nov. and Saccharospirillaceae fam. nov.</title>
        <authorList>
            <person name="Kevbrin V."/>
            <person name="Boltyanskaya Y."/>
            <person name="Koziaeva V."/>
            <person name="Grouzdev D.S."/>
            <person name="Park M."/>
            <person name="Cho J."/>
        </authorList>
    </citation>
    <scope>NUCLEOTIDE SEQUENCE [LARGE SCALE GENOMIC DNA]</scope>
    <source>
        <strain evidence="5 6">G-116</strain>
    </source>
</reference>
<evidence type="ECO:0000313" key="5">
    <source>
        <dbReference type="EMBL" id="TGG94150.1"/>
    </source>
</evidence>
<dbReference type="InterPro" id="IPR051317">
    <property type="entry name" value="Gfo/Idh/MocA_oxidoreduct"/>
</dbReference>
<evidence type="ECO:0000259" key="3">
    <source>
        <dbReference type="Pfam" id="PF01408"/>
    </source>
</evidence>
<proteinExistence type="inferred from homology"/>
<feature type="domain" description="GFO/IDH/MocA-like oxidoreductase" evidence="4">
    <location>
        <begin position="129"/>
        <end position="245"/>
    </location>
</feature>
<dbReference type="AlphaFoldDB" id="A0A4Z0WHR5"/>
<name>A0A4Z0WHR5_9GAMM</name>
<dbReference type="SUPFAM" id="SSF51735">
    <property type="entry name" value="NAD(P)-binding Rossmann-fold domains"/>
    <property type="match status" value="1"/>
</dbReference>
<feature type="domain" description="Gfo/Idh/MocA-like oxidoreductase N-terminal" evidence="3">
    <location>
        <begin position="5"/>
        <end position="120"/>
    </location>
</feature>
<dbReference type="InterPro" id="IPR055170">
    <property type="entry name" value="GFO_IDH_MocA-like_dom"/>
</dbReference>
<evidence type="ECO:0000256" key="1">
    <source>
        <dbReference type="ARBA" id="ARBA00010928"/>
    </source>
</evidence>
<evidence type="ECO:0000256" key="2">
    <source>
        <dbReference type="ARBA" id="ARBA00023002"/>
    </source>
</evidence>
<keyword evidence="2" id="KW-0560">Oxidoreductase</keyword>
<dbReference type="PANTHER" id="PTHR43708">
    <property type="entry name" value="CONSERVED EXPRESSED OXIDOREDUCTASE (EUROFUNG)"/>
    <property type="match status" value="1"/>
</dbReference>
<accession>A0A4Z0WHR5</accession>